<evidence type="ECO:0000256" key="8">
    <source>
        <dbReference type="ARBA" id="ARBA00023316"/>
    </source>
</evidence>
<proteinExistence type="inferred from homology"/>
<dbReference type="PIRSF" id="PIRSF026671">
    <property type="entry name" value="AA_dipeptidase"/>
    <property type="match status" value="1"/>
</dbReference>
<name>A0ABP9SKZ2_9ACTN</name>
<comment type="catalytic activity">
    <reaction evidence="1 9 10">
        <text>D-alanyl-D-alanine + H2O = 2 D-alanine</text>
        <dbReference type="Rhea" id="RHEA:20661"/>
        <dbReference type="ChEBI" id="CHEBI:15377"/>
        <dbReference type="ChEBI" id="CHEBI:57416"/>
        <dbReference type="ChEBI" id="CHEBI:57822"/>
        <dbReference type="EC" id="3.4.13.22"/>
    </reaction>
</comment>
<dbReference type="InterPro" id="IPR009045">
    <property type="entry name" value="Zn_M74/Hedgehog-like"/>
</dbReference>
<keyword evidence="8 10" id="KW-0961">Cell wall biogenesis/degradation</keyword>
<protein>
    <recommendedName>
        <fullName evidence="9 10">D-alanyl-D-alanine dipeptidase</fullName>
        <shortName evidence="9 10">D-Ala-D-Ala dipeptidase</shortName>
        <ecNumber evidence="9 10">3.4.13.22</ecNumber>
    </recommendedName>
</protein>
<keyword evidence="12" id="KW-1185">Reference proteome</keyword>
<evidence type="ECO:0000313" key="11">
    <source>
        <dbReference type="EMBL" id="GAA5197270.1"/>
    </source>
</evidence>
<reference evidence="12" key="1">
    <citation type="journal article" date="2019" name="Int. J. Syst. Evol. Microbiol.">
        <title>The Global Catalogue of Microorganisms (GCM) 10K type strain sequencing project: providing services to taxonomists for standard genome sequencing and annotation.</title>
        <authorList>
            <consortium name="The Broad Institute Genomics Platform"/>
            <consortium name="The Broad Institute Genome Sequencing Center for Infectious Disease"/>
            <person name="Wu L."/>
            <person name="Ma J."/>
        </authorList>
    </citation>
    <scope>NUCLEOTIDE SEQUENCE [LARGE SCALE GENOMIC DNA]</scope>
    <source>
        <strain evidence="12">JCM 18304</strain>
    </source>
</reference>
<evidence type="ECO:0000256" key="6">
    <source>
        <dbReference type="ARBA" id="ARBA00022997"/>
    </source>
</evidence>
<evidence type="ECO:0000313" key="12">
    <source>
        <dbReference type="Proteomes" id="UP001501570"/>
    </source>
</evidence>
<dbReference type="CDD" id="cd14843">
    <property type="entry name" value="D-Ala-D-Ala_dipeptidase_like"/>
    <property type="match status" value="1"/>
</dbReference>
<dbReference type="PANTHER" id="PTHR43126:SF2">
    <property type="entry name" value="D-ALANYL-D-ALANINE DIPEPTIDASE"/>
    <property type="match status" value="1"/>
</dbReference>
<accession>A0ABP9SKZ2</accession>
<keyword evidence="5 9" id="KW-0862">Zinc</keyword>
<evidence type="ECO:0000256" key="4">
    <source>
        <dbReference type="ARBA" id="ARBA00022801"/>
    </source>
</evidence>
<keyword evidence="7 9" id="KW-0482">Metalloprotease</keyword>
<evidence type="ECO:0000256" key="2">
    <source>
        <dbReference type="ARBA" id="ARBA00022670"/>
    </source>
</evidence>
<keyword evidence="4 9" id="KW-0378">Hydrolase</keyword>
<dbReference type="RefSeq" id="WP_345636708.1">
    <property type="nucleotide sequence ID" value="NZ_BAABJQ010000029.1"/>
</dbReference>
<dbReference type="PANTHER" id="PTHR43126">
    <property type="entry name" value="D-ALANYL-D-ALANINE DIPEPTIDASE"/>
    <property type="match status" value="1"/>
</dbReference>
<keyword evidence="6 9" id="KW-0224">Dipeptidase</keyword>
<comment type="similarity">
    <text evidence="9 10">Belongs to the peptidase M15D family.</text>
</comment>
<comment type="function">
    <text evidence="9 10">Catalyzes hydrolysis of the D-alanyl-D-alanine dipeptide.</text>
</comment>
<feature type="site" description="Transition state stabilizer" evidence="9">
    <location>
        <position position="74"/>
    </location>
</feature>
<dbReference type="Pfam" id="PF01427">
    <property type="entry name" value="Peptidase_M15"/>
    <property type="match status" value="1"/>
</dbReference>
<feature type="binding site" evidence="9">
    <location>
        <position position="125"/>
    </location>
    <ligand>
        <name>Zn(2+)</name>
        <dbReference type="ChEBI" id="CHEBI:29105"/>
        <note>catalytic</note>
    </ligand>
</feature>
<keyword evidence="3 9" id="KW-0479">Metal-binding</keyword>
<organism evidence="11 12">
    <name type="scientific">Rugosimonospora acidiphila</name>
    <dbReference type="NCBI Taxonomy" id="556531"/>
    <lineage>
        <taxon>Bacteria</taxon>
        <taxon>Bacillati</taxon>
        <taxon>Actinomycetota</taxon>
        <taxon>Actinomycetes</taxon>
        <taxon>Micromonosporales</taxon>
        <taxon>Micromonosporaceae</taxon>
        <taxon>Rugosimonospora</taxon>
    </lineage>
</organism>
<feature type="binding site" evidence="9">
    <location>
        <position position="118"/>
    </location>
    <ligand>
        <name>Zn(2+)</name>
        <dbReference type="ChEBI" id="CHEBI:29105"/>
        <note>catalytic</note>
    </ligand>
</feature>
<comment type="caution">
    <text evidence="11">The sequence shown here is derived from an EMBL/GenBank/DDBJ whole genome shotgun (WGS) entry which is preliminary data.</text>
</comment>
<dbReference type="Gene3D" id="3.30.1380.10">
    <property type="match status" value="1"/>
</dbReference>
<evidence type="ECO:0000256" key="7">
    <source>
        <dbReference type="ARBA" id="ARBA00023049"/>
    </source>
</evidence>
<evidence type="ECO:0000256" key="3">
    <source>
        <dbReference type="ARBA" id="ARBA00022723"/>
    </source>
</evidence>
<evidence type="ECO:0000256" key="5">
    <source>
        <dbReference type="ARBA" id="ARBA00022833"/>
    </source>
</evidence>
<comment type="cofactor">
    <cofactor evidence="9">
        <name>Zn(2+)</name>
        <dbReference type="ChEBI" id="CHEBI:29105"/>
    </cofactor>
    <text evidence="9">Binds 1 zinc ion per subunit.</text>
</comment>
<keyword evidence="2 9" id="KW-0645">Protease</keyword>
<dbReference type="HAMAP" id="MF_01924">
    <property type="entry name" value="A_A_dipeptidase"/>
    <property type="match status" value="1"/>
</dbReference>
<evidence type="ECO:0000256" key="10">
    <source>
        <dbReference type="PIRNR" id="PIRNR026671"/>
    </source>
</evidence>
<gene>
    <name evidence="11" type="ORF">GCM10023322_68140</name>
</gene>
<dbReference type="EMBL" id="BAABJQ010000029">
    <property type="protein sequence ID" value="GAA5197270.1"/>
    <property type="molecule type" value="Genomic_DNA"/>
</dbReference>
<evidence type="ECO:0000256" key="1">
    <source>
        <dbReference type="ARBA" id="ARBA00001362"/>
    </source>
</evidence>
<feature type="active site" description="Proton donor/acceptor" evidence="9">
    <location>
        <position position="186"/>
    </location>
</feature>
<feature type="binding site" evidence="9">
    <location>
        <position position="189"/>
    </location>
    <ligand>
        <name>Zn(2+)</name>
        <dbReference type="ChEBI" id="CHEBI:29105"/>
        <note>catalytic</note>
    </ligand>
</feature>
<dbReference type="EC" id="3.4.13.22" evidence="9 10"/>
<dbReference type="SUPFAM" id="SSF55166">
    <property type="entry name" value="Hedgehog/DD-peptidase"/>
    <property type="match status" value="1"/>
</dbReference>
<dbReference type="Proteomes" id="UP001501570">
    <property type="component" value="Unassembled WGS sequence"/>
</dbReference>
<dbReference type="InterPro" id="IPR000755">
    <property type="entry name" value="A_A_dipeptidase"/>
</dbReference>
<evidence type="ECO:0000256" key="9">
    <source>
        <dbReference type="HAMAP-Rule" id="MF_01924"/>
    </source>
</evidence>
<sequence>MILMSDPQVAAIRTADNGEPLVDLRDVADLWLDDRLSDEQGAFARLRLTVAERLSEAQRRLPAGVRLLVVEGYRPRRLQESYFFGYRDGLRERYQDWGAQRLHVEASKFVAPPDLAPHGTGGAVDLTLCTEDRVELDMGTRVNDSPEASLNACYTAARNIPAAARLNRAMLWKALTEVGLVNYPTEWWHWSYGERYWALSSGVPNTLYGPVVTDLS</sequence>